<organism evidence="1 2">
    <name type="scientific">Ligilactobacillus agilis</name>
    <dbReference type="NCBI Taxonomy" id="1601"/>
    <lineage>
        <taxon>Bacteria</taxon>
        <taxon>Bacillati</taxon>
        <taxon>Bacillota</taxon>
        <taxon>Bacilli</taxon>
        <taxon>Lactobacillales</taxon>
        <taxon>Lactobacillaceae</taxon>
        <taxon>Ligilactobacillus</taxon>
    </lineage>
</organism>
<dbReference type="Proteomes" id="UP000234579">
    <property type="component" value="Unassembled WGS sequence"/>
</dbReference>
<dbReference type="EMBL" id="PKGI01000027">
    <property type="protein sequence ID" value="PLA76565.1"/>
    <property type="molecule type" value="Genomic_DNA"/>
</dbReference>
<dbReference type="AlphaFoldDB" id="A0A2I2AB19"/>
<name>A0A2I2AB19_9LACO</name>
<evidence type="ECO:0000313" key="2">
    <source>
        <dbReference type="Proteomes" id="UP000234579"/>
    </source>
</evidence>
<gene>
    <name evidence="1" type="ORF">CYR79_05525</name>
</gene>
<evidence type="ECO:0000313" key="1">
    <source>
        <dbReference type="EMBL" id="PLA76565.1"/>
    </source>
</evidence>
<comment type="caution">
    <text evidence="1">The sequence shown here is derived from an EMBL/GenBank/DDBJ whole genome shotgun (WGS) entry which is preliminary data.</text>
</comment>
<sequence length="195" mass="22377">MKRILYLSGVLILCLLFSSYILSKQTKKQNNLNTRYVNQINGLQKRIDSKEVYLSQKDIKVVRSADTPSPEIQQNIKILKTTFSTLTTFDSYSDYQNNLKKAEKTIKDKKFMNDYFVTPLNQIKATKIKMLTKNVNVTPTDKDGVYLVLVDAIPYYSKSDLYQANKLSLISKVYTVTTVGNKVSHVEVKEIIKTN</sequence>
<protein>
    <submittedName>
        <fullName evidence="1">Uncharacterized protein</fullName>
    </submittedName>
</protein>
<proteinExistence type="predicted"/>
<reference evidence="2" key="1">
    <citation type="submission" date="2017-12" db="EMBL/GenBank/DDBJ databases">
        <authorList>
            <person name="Christensen H."/>
        </authorList>
    </citation>
    <scope>NUCLEOTIDE SEQUENCE [LARGE SCALE GENOMIC DNA]</scope>
    <source>
        <strain evidence="2">268A</strain>
    </source>
</reference>
<accession>A0A2I2AB19</accession>
<dbReference type="RefSeq" id="WP_101811774.1">
    <property type="nucleotide sequence ID" value="NZ_PKGI01000027.1"/>
</dbReference>